<evidence type="ECO:0000313" key="1">
    <source>
        <dbReference type="EMBL" id="MPC28367.1"/>
    </source>
</evidence>
<keyword evidence="2" id="KW-1185">Reference proteome</keyword>
<dbReference type="AlphaFoldDB" id="A0A5B7E4U6"/>
<protein>
    <submittedName>
        <fullName evidence="1">Uncharacterized protein</fullName>
    </submittedName>
</protein>
<evidence type="ECO:0000313" key="2">
    <source>
        <dbReference type="Proteomes" id="UP000324222"/>
    </source>
</evidence>
<dbReference type="EMBL" id="VSRR010001901">
    <property type="protein sequence ID" value="MPC28367.1"/>
    <property type="molecule type" value="Genomic_DNA"/>
</dbReference>
<organism evidence="1 2">
    <name type="scientific">Portunus trituberculatus</name>
    <name type="common">Swimming crab</name>
    <name type="synonym">Neptunus trituberculatus</name>
    <dbReference type="NCBI Taxonomy" id="210409"/>
    <lineage>
        <taxon>Eukaryota</taxon>
        <taxon>Metazoa</taxon>
        <taxon>Ecdysozoa</taxon>
        <taxon>Arthropoda</taxon>
        <taxon>Crustacea</taxon>
        <taxon>Multicrustacea</taxon>
        <taxon>Malacostraca</taxon>
        <taxon>Eumalacostraca</taxon>
        <taxon>Eucarida</taxon>
        <taxon>Decapoda</taxon>
        <taxon>Pleocyemata</taxon>
        <taxon>Brachyura</taxon>
        <taxon>Eubrachyura</taxon>
        <taxon>Portunoidea</taxon>
        <taxon>Portunidae</taxon>
        <taxon>Portuninae</taxon>
        <taxon>Portunus</taxon>
    </lineage>
</organism>
<accession>A0A5B7E4U6</accession>
<dbReference type="Proteomes" id="UP000324222">
    <property type="component" value="Unassembled WGS sequence"/>
</dbReference>
<gene>
    <name evidence="1" type="ORF">E2C01_021570</name>
</gene>
<reference evidence="1 2" key="1">
    <citation type="submission" date="2019-05" db="EMBL/GenBank/DDBJ databases">
        <title>Another draft genome of Portunus trituberculatus and its Hox gene families provides insights of decapod evolution.</title>
        <authorList>
            <person name="Jeong J.-H."/>
            <person name="Song I."/>
            <person name="Kim S."/>
            <person name="Choi T."/>
            <person name="Kim D."/>
            <person name="Ryu S."/>
            <person name="Kim W."/>
        </authorList>
    </citation>
    <scope>NUCLEOTIDE SEQUENCE [LARGE SCALE GENOMIC DNA]</scope>
    <source>
        <tissue evidence="1">Muscle</tissue>
    </source>
</reference>
<sequence>MTPRLQCTAVMKTSTDLDNHSKTQITNNDANDSRITRTQNFAAEMVEGQKAAGPAASRSRE</sequence>
<comment type="caution">
    <text evidence="1">The sequence shown here is derived from an EMBL/GenBank/DDBJ whole genome shotgun (WGS) entry which is preliminary data.</text>
</comment>
<proteinExistence type="predicted"/>
<name>A0A5B7E4U6_PORTR</name>